<evidence type="ECO:0000313" key="3">
    <source>
        <dbReference type="Proteomes" id="UP000591131"/>
    </source>
</evidence>
<accession>A0A7J6MTW2</accession>
<keyword evidence="3" id="KW-1185">Reference proteome</keyword>
<proteinExistence type="predicted"/>
<reference evidence="2 3" key="1">
    <citation type="submission" date="2020-04" db="EMBL/GenBank/DDBJ databases">
        <title>Perkinsus chesapeaki whole genome sequence.</title>
        <authorList>
            <person name="Bogema D.R."/>
        </authorList>
    </citation>
    <scope>NUCLEOTIDE SEQUENCE [LARGE SCALE GENOMIC DNA]</scope>
    <source>
        <strain evidence="2">ATCC PRA-425</strain>
    </source>
</reference>
<dbReference type="EMBL" id="JAAPAO010000059">
    <property type="protein sequence ID" value="KAF4674660.1"/>
    <property type="molecule type" value="Genomic_DNA"/>
</dbReference>
<comment type="caution">
    <text evidence="2">The sequence shown here is derived from an EMBL/GenBank/DDBJ whole genome shotgun (WGS) entry which is preliminary data.</text>
</comment>
<evidence type="ECO:0000313" key="2">
    <source>
        <dbReference type="EMBL" id="KAF4674660.1"/>
    </source>
</evidence>
<evidence type="ECO:0000256" key="1">
    <source>
        <dbReference type="SAM" id="SignalP"/>
    </source>
</evidence>
<dbReference type="Proteomes" id="UP000591131">
    <property type="component" value="Unassembled WGS sequence"/>
</dbReference>
<feature type="chain" id="PRO_5029759531" evidence="1">
    <location>
        <begin position="17"/>
        <end position="321"/>
    </location>
</feature>
<gene>
    <name evidence="2" type="ORF">FOL47_008860</name>
</gene>
<feature type="signal peptide" evidence="1">
    <location>
        <begin position="1"/>
        <end position="16"/>
    </location>
</feature>
<name>A0A7J6MTW2_PERCH</name>
<dbReference type="AlphaFoldDB" id="A0A7J6MTW2"/>
<sequence>MTKLLLFLSTLWCIKSLKSNTSDDDDSWDWGNRVPLKEHLHCSLMFADNKLTAGQNRTLRFVYSCPKSILTDDFWHSSSHDWPSVITIHRPMASNTQFTWLIHVRGLVTDVGSHSLSLALNTYSHEEPNLLFRADIVVKGSEAHGARFLQNGEPDVYYIPPGRLARISLTALPSSDDSETIVCFKETFASSGSNTATVNGYCPFSSDQINRLPRYYLVEKDKDQNVWELTYNFAPSLLDVGVVHRICFGFEGSNLFRYSRFVDTTNKDWHTGGRQVRCLNIYVTKDPTLGGLRASWFTGAANRPSSTLLYGLLFLLLLAVF</sequence>
<organism evidence="2 3">
    <name type="scientific">Perkinsus chesapeaki</name>
    <name type="common">Clam parasite</name>
    <name type="synonym">Perkinsus andrewsi</name>
    <dbReference type="NCBI Taxonomy" id="330153"/>
    <lineage>
        <taxon>Eukaryota</taxon>
        <taxon>Sar</taxon>
        <taxon>Alveolata</taxon>
        <taxon>Perkinsozoa</taxon>
        <taxon>Perkinsea</taxon>
        <taxon>Perkinsida</taxon>
        <taxon>Perkinsidae</taxon>
        <taxon>Perkinsus</taxon>
    </lineage>
</organism>
<protein>
    <submittedName>
        <fullName evidence="2">Uncharacterized protein</fullName>
    </submittedName>
</protein>
<keyword evidence="1" id="KW-0732">Signal</keyword>